<comment type="caution">
    <text evidence="1">The sequence shown here is derived from an EMBL/GenBank/DDBJ whole genome shotgun (WGS) entry which is preliminary data.</text>
</comment>
<dbReference type="EMBL" id="CAJJDN010000278">
    <property type="protein sequence ID" value="CAD8130331.1"/>
    <property type="molecule type" value="Genomic_DNA"/>
</dbReference>
<organism evidence="1 2">
    <name type="scientific">Paramecium sonneborni</name>
    <dbReference type="NCBI Taxonomy" id="65129"/>
    <lineage>
        <taxon>Eukaryota</taxon>
        <taxon>Sar</taxon>
        <taxon>Alveolata</taxon>
        <taxon>Ciliophora</taxon>
        <taxon>Intramacronucleata</taxon>
        <taxon>Oligohymenophorea</taxon>
        <taxon>Peniculida</taxon>
        <taxon>Parameciidae</taxon>
        <taxon>Paramecium</taxon>
    </lineage>
</organism>
<evidence type="ECO:0000313" key="2">
    <source>
        <dbReference type="Proteomes" id="UP000692954"/>
    </source>
</evidence>
<protein>
    <submittedName>
        <fullName evidence="1">Uncharacterized protein</fullName>
    </submittedName>
</protein>
<dbReference type="Proteomes" id="UP000692954">
    <property type="component" value="Unassembled WGS sequence"/>
</dbReference>
<proteinExistence type="predicted"/>
<reference evidence="1" key="1">
    <citation type="submission" date="2021-01" db="EMBL/GenBank/DDBJ databases">
        <authorList>
            <consortium name="Genoscope - CEA"/>
            <person name="William W."/>
        </authorList>
    </citation>
    <scope>NUCLEOTIDE SEQUENCE</scope>
</reference>
<dbReference type="AlphaFoldDB" id="A0A8S1RNT4"/>
<dbReference type="OrthoDB" id="448954at2759"/>
<accession>A0A8S1RNT4</accession>
<gene>
    <name evidence="1" type="ORF">PSON_ATCC_30995.1.T2780002</name>
</gene>
<name>A0A8S1RNT4_9CILI</name>
<evidence type="ECO:0000313" key="1">
    <source>
        <dbReference type="EMBL" id="CAD8130331.1"/>
    </source>
</evidence>
<sequence>MLFKLIQKYNRKRIWKWQTKNNQHGLKRTFRQYYRCSCNFTWFKIQQSRYLNFFYYKNLYEQEYEQKSNSIFFKLSFYDCQEKCTRIQNQYKIASIKAFQTSLETSSRIDRQFMKVNNSRKIRNIKIQVYSIMMWF</sequence>
<keyword evidence="2" id="KW-1185">Reference proteome</keyword>